<organism evidence="1 2">
    <name type="scientific">Punica granatum</name>
    <name type="common">Pomegranate</name>
    <dbReference type="NCBI Taxonomy" id="22663"/>
    <lineage>
        <taxon>Eukaryota</taxon>
        <taxon>Viridiplantae</taxon>
        <taxon>Streptophyta</taxon>
        <taxon>Embryophyta</taxon>
        <taxon>Tracheophyta</taxon>
        <taxon>Spermatophyta</taxon>
        <taxon>Magnoliopsida</taxon>
        <taxon>eudicotyledons</taxon>
        <taxon>Gunneridae</taxon>
        <taxon>Pentapetalae</taxon>
        <taxon>rosids</taxon>
        <taxon>malvids</taxon>
        <taxon>Myrtales</taxon>
        <taxon>Lythraceae</taxon>
        <taxon>Punica</taxon>
    </lineage>
</organism>
<name>A0A2I0KKD5_PUNGR</name>
<keyword evidence="2" id="KW-1185">Reference proteome</keyword>
<dbReference type="AlphaFoldDB" id="A0A2I0KKD5"/>
<comment type="caution">
    <text evidence="1">The sequence shown here is derived from an EMBL/GenBank/DDBJ whole genome shotgun (WGS) entry which is preliminary data.</text>
</comment>
<accession>A0A2I0KKD5</accession>
<evidence type="ECO:0000313" key="1">
    <source>
        <dbReference type="EMBL" id="PKI68984.1"/>
    </source>
</evidence>
<proteinExistence type="predicted"/>
<evidence type="ECO:0000313" key="2">
    <source>
        <dbReference type="Proteomes" id="UP000233551"/>
    </source>
</evidence>
<dbReference type="Proteomes" id="UP000233551">
    <property type="component" value="Unassembled WGS sequence"/>
</dbReference>
<dbReference type="EMBL" id="PGOL01000526">
    <property type="protein sequence ID" value="PKI68984.1"/>
    <property type="molecule type" value="Genomic_DNA"/>
</dbReference>
<reference evidence="1 2" key="1">
    <citation type="submission" date="2017-11" db="EMBL/GenBank/DDBJ databases">
        <title>De-novo sequencing of pomegranate (Punica granatum L.) genome.</title>
        <authorList>
            <person name="Akparov Z."/>
            <person name="Amiraslanov A."/>
            <person name="Hajiyeva S."/>
            <person name="Abbasov M."/>
            <person name="Kaur K."/>
            <person name="Hamwieh A."/>
            <person name="Solovyev V."/>
            <person name="Salamov A."/>
            <person name="Braich B."/>
            <person name="Kosarev P."/>
            <person name="Mahmoud A."/>
            <person name="Hajiyev E."/>
            <person name="Babayeva S."/>
            <person name="Izzatullayeva V."/>
            <person name="Mammadov A."/>
            <person name="Mammadov A."/>
            <person name="Sharifova S."/>
            <person name="Ojaghi J."/>
            <person name="Eynullazada K."/>
            <person name="Bayramov B."/>
            <person name="Abdulazimova A."/>
            <person name="Shahmuradov I."/>
        </authorList>
    </citation>
    <scope>NUCLEOTIDE SEQUENCE [LARGE SCALE GENOMIC DNA]</scope>
    <source>
        <strain evidence="2">cv. AG2017</strain>
        <tissue evidence="1">Leaf</tissue>
    </source>
</reference>
<sequence length="195" mass="21286">MSAFDTHCKSDALTSNMCEQFNEELLKVRGKPILMFLEEVREYITKKKIRCQTLLAKYNEFLSPEVQVPQISTFTEASFFQPMTTPPIRPPHSLITAYTMEATSSGTAARFAASPISIFSLSLSIFDPLFAIYSNHSLPTVSDKEQAAKEAAAAVASEACAANIKGTPEELQAAQELSAATVGSLAKAKKDKQQK</sequence>
<protein>
    <submittedName>
        <fullName evidence="1">Uncharacterized protein</fullName>
    </submittedName>
</protein>
<gene>
    <name evidence="1" type="ORF">CRG98_010606</name>
</gene>